<dbReference type="Gene3D" id="3.40.50.300">
    <property type="entry name" value="P-loop containing nucleotide triphosphate hydrolases"/>
    <property type="match status" value="1"/>
</dbReference>
<name>A0ABY4WQP8_9BACL</name>
<dbReference type="PANTHER" id="PTHR42759:SF1">
    <property type="entry name" value="MAGNESIUM-CHELATASE SUBUNIT CHLD"/>
    <property type="match status" value="1"/>
</dbReference>
<dbReference type="InterPro" id="IPR050764">
    <property type="entry name" value="CbbQ/NirQ/NorQ/GpvN"/>
</dbReference>
<dbReference type="InterPro" id="IPR011704">
    <property type="entry name" value="ATPase_dyneun-rel_AAA"/>
</dbReference>
<sequence length="368" mass="41212">MMHNDEYILSPARQLSDAEKELIWKKPFSHKVSEEERRICKEIKRNWNRGEMKIANILLEGDAGSGKTQLAKALSANFGLPYTKVTCFADMDKSDIIGAILPVISSERLEKMDPADQSVLQALYESDGFQSATEVMMEVLGITQEAAARKMKQLLKKASKNMEGEAVEYRFYPSEIVRAFQKGYLLEIQEPNVIRDAAVLMALNSALELDGSINLPTEIIHRHPDFIAVITTNRSYAGARPLNEALRDRVQHTEKMDLPTKEVMIDRAKAKTGYANEQVLDVLAEAIMVLDKTARANAIKGVAGMRSYFYWVDAFAAGASGIESLYHKVIYKITTDSEEIKILEEALKTHGLVEKIDEIEVGIKKNGL</sequence>
<evidence type="ECO:0000313" key="2">
    <source>
        <dbReference type="EMBL" id="USG68402.1"/>
    </source>
</evidence>
<dbReference type="SUPFAM" id="SSF52540">
    <property type="entry name" value="P-loop containing nucleoside triphosphate hydrolases"/>
    <property type="match status" value="1"/>
</dbReference>
<proteinExistence type="predicted"/>
<gene>
    <name evidence="2" type="ORF">NDK47_11630</name>
</gene>
<accession>A0ABY4WQP8</accession>
<dbReference type="EMBL" id="CP098755">
    <property type="protein sequence ID" value="USG68402.1"/>
    <property type="molecule type" value="Genomic_DNA"/>
</dbReference>
<protein>
    <submittedName>
        <fullName evidence="2">AAA family ATPase</fullName>
    </submittedName>
</protein>
<evidence type="ECO:0000259" key="1">
    <source>
        <dbReference type="Pfam" id="PF07728"/>
    </source>
</evidence>
<dbReference type="Pfam" id="PF07728">
    <property type="entry name" value="AAA_5"/>
    <property type="match status" value="1"/>
</dbReference>
<dbReference type="PANTHER" id="PTHR42759">
    <property type="entry name" value="MOXR FAMILY PROTEIN"/>
    <property type="match status" value="1"/>
</dbReference>
<keyword evidence="3" id="KW-1185">Reference proteome</keyword>
<reference evidence="2" key="1">
    <citation type="submission" date="2022-06" db="EMBL/GenBank/DDBJ databases">
        <title>Genome sequencing of Brevibacillus sp. BB3-R1.</title>
        <authorList>
            <person name="Heo J."/>
            <person name="Lee D."/>
            <person name="Won M."/>
            <person name="Han B.-H."/>
            <person name="Hong S.-B."/>
            <person name="Kwon S.-W."/>
        </authorList>
    </citation>
    <scope>NUCLEOTIDE SEQUENCE</scope>
    <source>
        <strain evidence="2">BB3-R1</strain>
    </source>
</reference>
<dbReference type="Proteomes" id="UP001056500">
    <property type="component" value="Chromosome"/>
</dbReference>
<dbReference type="InterPro" id="IPR027417">
    <property type="entry name" value="P-loop_NTPase"/>
</dbReference>
<evidence type="ECO:0000313" key="3">
    <source>
        <dbReference type="Proteomes" id="UP001056500"/>
    </source>
</evidence>
<organism evidence="2 3">
    <name type="scientific">Brevibacillus ruminantium</name>
    <dbReference type="NCBI Taxonomy" id="2950604"/>
    <lineage>
        <taxon>Bacteria</taxon>
        <taxon>Bacillati</taxon>
        <taxon>Bacillota</taxon>
        <taxon>Bacilli</taxon>
        <taxon>Bacillales</taxon>
        <taxon>Paenibacillaceae</taxon>
        <taxon>Brevibacillus</taxon>
    </lineage>
</organism>
<feature type="domain" description="ATPase dynein-related AAA" evidence="1">
    <location>
        <begin position="56"/>
        <end position="102"/>
    </location>
</feature>